<sequence>MDQLWANRAASAEAAISARHLRRLWGLPGTQLGVVAWPAAAQHRRFGTWHYWWQAHLLDNLVDAQVRDPNPERLTAIARQIRGQRLRNLGRWTNDYYDDMAWLALALERADRLAGVRRPKALKTLADQFLNSWVPEDGGGIPWRKQDQFFNAPANGPAAIFLARYLSSLGEPLRRAQQMADWIDETLIDPETHLVFDGIKGGSLVRAQYTYCQGVVLGVETELAARTRDDRHSARVHRLVAAVAEHMAPDGVIKGAGGGDGGLFNGILARYLALVATTLPGDSEADVSARDTAAGLVLASARSVWDNRQTGRETDDLPLFPAFWDRPAELPTAGTADAQSVDGAVNSSQIPERDLSVQLAGWMVLEAAHVVTAGDSD</sequence>
<dbReference type="PANTHER" id="PTHR47791">
    <property type="entry name" value="MEIOTICALLY UP-REGULATED GENE 191 PROTEIN"/>
    <property type="match status" value="1"/>
</dbReference>
<dbReference type="EMBL" id="ALQA01000028">
    <property type="protein sequence ID" value="EJZ08739.1"/>
    <property type="molecule type" value="Genomic_DNA"/>
</dbReference>
<dbReference type="HOGENOM" id="CLU_028686_1_0_11"/>
<dbReference type="PATRIC" id="fig|1194972.3.peg.2903"/>
<proteinExistence type="predicted"/>
<accession>K0VCD0</accession>
<dbReference type="AlphaFoldDB" id="K0VCD0"/>
<reference evidence="1 2" key="1">
    <citation type="journal article" date="2012" name="J. Bacteriol.">
        <title>Complete Genome Sequence of Mycobacterium vaccae Type Strain ATCC 25954.</title>
        <authorList>
            <person name="Ho Y.S."/>
            <person name="Adroub S.A."/>
            <person name="Abadi M."/>
            <person name="Al Alwan B."/>
            <person name="Alkhateeb R."/>
            <person name="Gao G."/>
            <person name="Ragab A."/>
            <person name="Ali S."/>
            <person name="van Soolingen D."/>
            <person name="Bitter W."/>
            <person name="Pain A."/>
            <person name="Abdallah A.M."/>
        </authorList>
    </citation>
    <scope>NUCLEOTIDE SEQUENCE [LARGE SCALE GENOMIC DNA]</scope>
    <source>
        <strain evidence="1 2">ATCC 25954</strain>
    </source>
</reference>
<keyword evidence="2" id="KW-1185">Reference proteome</keyword>
<protein>
    <submittedName>
        <fullName evidence="1">Glycosyl hydrolase</fullName>
    </submittedName>
</protein>
<dbReference type="InterPro" id="IPR005198">
    <property type="entry name" value="Glyco_hydro_76"/>
</dbReference>
<dbReference type="RefSeq" id="WP_003932915.1">
    <property type="nucleotide sequence ID" value="NZ_JH814697.1"/>
</dbReference>
<dbReference type="GO" id="GO:0005975">
    <property type="term" value="P:carbohydrate metabolic process"/>
    <property type="evidence" value="ECO:0007669"/>
    <property type="project" value="InterPro"/>
</dbReference>
<comment type="caution">
    <text evidence="1">The sequence shown here is derived from an EMBL/GenBank/DDBJ whole genome shotgun (WGS) entry which is preliminary data.</text>
</comment>
<dbReference type="eggNOG" id="COG4833">
    <property type="taxonomic scope" value="Bacteria"/>
</dbReference>
<dbReference type="Proteomes" id="UP000006072">
    <property type="component" value="Unassembled WGS sequence"/>
</dbReference>
<dbReference type="PIRSF" id="PIRSF021505">
    <property type="entry name" value="O_gly_hdrol"/>
    <property type="match status" value="1"/>
</dbReference>
<evidence type="ECO:0000313" key="2">
    <source>
        <dbReference type="Proteomes" id="UP000006072"/>
    </source>
</evidence>
<evidence type="ECO:0000313" key="1">
    <source>
        <dbReference type="EMBL" id="EJZ08739.1"/>
    </source>
</evidence>
<dbReference type="Gene3D" id="1.50.10.20">
    <property type="match status" value="1"/>
</dbReference>
<keyword evidence="1" id="KW-0378">Hydrolase</keyword>
<dbReference type="InterPro" id="IPR008928">
    <property type="entry name" value="6-hairpin_glycosidase_sf"/>
</dbReference>
<name>K0VCD0_MYCVA</name>
<organism evidence="1 2">
    <name type="scientific">Mycolicibacterium vaccae ATCC 25954</name>
    <dbReference type="NCBI Taxonomy" id="1194972"/>
    <lineage>
        <taxon>Bacteria</taxon>
        <taxon>Bacillati</taxon>
        <taxon>Actinomycetota</taxon>
        <taxon>Actinomycetes</taxon>
        <taxon>Mycobacteriales</taxon>
        <taxon>Mycobacteriaceae</taxon>
        <taxon>Mycolicibacterium</taxon>
    </lineage>
</organism>
<dbReference type="Pfam" id="PF03663">
    <property type="entry name" value="Glyco_hydro_76"/>
    <property type="match status" value="1"/>
</dbReference>
<gene>
    <name evidence="1" type="ORF">MVAC_14553</name>
</gene>
<dbReference type="InterPro" id="IPR014512">
    <property type="entry name" value="O_gly_hydro"/>
</dbReference>
<dbReference type="SUPFAM" id="SSF48208">
    <property type="entry name" value="Six-hairpin glycosidases"/>
    <property type="match status" value="1"/>
</dbReference>
<dbReference type="InterPro" id="IPR053169">
    <property type="entry name" value="MUG_Protein"/>
</dbReference>
<dbReference type="PANTHER" id="PTHR47791:SF3">
    <property type="entry name" value="MEIOTICALLY UP-REGULATED GENE 191 PROTEIN"/>
    <property type="match status" value="1"/>
</dbReference>
<dbReference type="GO" id="GO:0016787">
    <property type="term" value="F:hydrolase activity"/>
    <property type="evidence" value="ECO:0007669"/>
    <property type="project" value="UniProtKB-KW"/>
</dbReference>